<dbReference type="Pfam" id="PF22754">
    <property type="entry name" value="bHLH-TF_ACT-like_plant"/>
    <property type="match status" value="1"/>
</dbReference>
<protein>
    <submittedName>
        <fullName evidence="10">Transcription factor bHLH18-like</fullName>
    </submittedName>
</protein>
<keyword evidence="3" id="KW-0238">DNA-binding</keyword>
<dbReference type="SMART" id="SM00353">
    <property type="entry name" value="HLH"/>
    <property type="match status" value="1"/>
</dbReference>
<organism evidence="9 10">
    <name type="scientific">Herrania umbratica</name>
    <dbReference type="NCBI Taxonomy" id="108875"/>
    <lineage>
        <taxon>Eukaryota</taxon>
        <taxon>Viridiplantae</taxon>
        <taxon>Streptophyta</taxon>
        <taxon>Embryophyta</taxon>
        <taxon>Tracheophyta</taxon>
        <taxon>Spermatophyta</taxon>
        <taxon>Magnoliopsida</taxon>
        <taxon>eudicotyledons</taxon>
        <taxon>Gunneridae</taxon>
        <taxon>Pentapetalae</taxon>
        <taxon>rosids</taxon>
        <taxon>malvids</taxon>
        <taxon>Malvales</taxon>
        <taxon>Malvaceae</taxon>
        <taxon>Byttnerioideae</taxon>
        <taxon>Herrania</taxon>
    </lineage>
</organism>
<dbReference type="Pfam" id="PF00010">
    <property type="entry name" value="HLH"/>
    <property type="match status" value="1"/>
</dbReference>
<dbReference type="InterPro" id="IPR052610">
    <property type="entry name" value="bHLH_transcription_regulator"/>
</dbReference>
<feature type="region of interest" description="Disordered" evidence="7">
    <location>
        <begin position="146"/>
        <end position="168"/>
    </location>
</feature>
<dbReference type="AlphaFoldDB" id="A0A6J1BL28"/>
<evidence type="ECO:0000256" key="2">
    <source>
        <dbReference type="ARBA" id="ARBA00023015"/>
    </source>
</evidence>
<feature type="domain" description="BHLH" evidence="8">
    <location>
        <begin position="251"/>
        <end position="300"/>
    </location>
</feature>
<keyword evidence="6" id="KW-0175">Coiled coil</keyword>
<dbReference type="RefSeq" id="XP_021300267.1">
    <property type="nucleotide sequence ID" value="XM_021444592.1"/>
</dbReference>
<reference evidence="10" key="1">
    <citation type="submission" date="2025-08" db="UniProtKB">
        <authorList>
            <consortium name="RefSeq"/>
        </authorList>
    </citation>
    <scope>IDENTIFICATION</scope>
    <source>
        <tissue evidence="10">Leaf</tissue>
    </source>
</reference>
<evidence type="ECO:0000313" key="10">
    <source>
        <dbReference type="RefSeq" id="XP_021300267.1"/>
    </source>
</evidence>
<evidence type="ECO:0000256" key="1">
    <source>
        <dbReference type="ARBA" id="ARBA00004123"/>
    </source>
</evidence>
<dbReference type="Gene3D" id="4.10.280.10">
    <property type="entry name" value="Helix-loop-helix DNA-binding domain"/>
    <property type="match status" value="1"/>
</dbReference>
<sequence length="431" mass="48766">MLSLFYRSKRASFRCQISMAFNVIYPVRLVVWSTIKQARALKVGRNLGPVPALQEVVFLDIKKVLDYHYRDSIQQALSVSKWDSSMEISSIRELPELGMEDPNLFHQWQMNSLDELSILPLAAAFGENLQQSFSNHNYPAFNPKTSVEPSHTGIDRPVKQHKTNSWNSCKPDTDISNLQSAFHPNTFYFASSNRMNPTGIVKPKEEAACSNSMESFPSDILISQNSLIGSPNYMLKACHGAKRVSTGNKISQSKDHIMAERKRREKLSQRFIALSAIVPGLKKMDKASVLGDAIKYLKQLQEKVKTLEEQTRKKTIESVVFVKKSQLVADSDDFSSDENFSGPFDEPLPEIEARFCDKSVLIRIHCEQRKGLPQKIMSELEKCHLTIINSNVMTFGSSALDITIVAQMDMEFCMAVKDLVKKLRSAFKLIM</sequence>
<dbReference type="GeneID" id="110428690"/>
<evidence type="ECO:0000256" key="5">
    <source>
        <dbReference type="ARBA" id="ARBA00023242"/>
    </source>
</evidence>
<keyword evidence="5" id="KW-0539">Nucleus</keyword>
<dbReference type="SUPFAM" id="SSF47459">
    <property type="entry name" value="HLH, helix-loop-helix DNA-binding domain"/>
    <property type="match status" value="1"/>
</dbReference>
<evidence type="ECO:0000259" key="8">
    <source>
        <dbReference type="PROSITE" id="PS50888"/>
    </source>
</evidence>
<dbReference type="InterPro" id="IPR054502">
    <property type="entry name" value="bHLH-TF_ACT-like_plant"/>
</dbReference>
<dbReference type="InterPro" id="IPR036638">
    <property type="entry name" value="HLH_DNA-bd_sf"/>
</dbReference>
<name>A0A6J1BL28_9ROSI</name>
<keyword evidence="9" id="KW-1185">Reference proteome</keyword>
<accession>A0A6J1BL28</accession>
<gene>
    <name evidence="10" type="primary">LOC110428690</name>
</gene>
<dbReference type="InterPro" id="IPR011598">
    <property type="entry name" value="bHLH_dom"/>
</dbReference>
<evidence type="ECO:0000313" key="9">
    <source>
        <dbReference type="Proteomes" id="UP000504621"/>
    </source>
</evidence>
<dbReference type="PROSITE" id="PS50888">
    <property type="entry name" value="BHLH"/>
    <property type="match status" value="1"/>
</dbReference>
<dbReference type="PANTHER" id="PTHR45959:SF62">
    <property type="entry name" value="TRANSCRIPTION FACTOR BHLH25-LIKE"/>
    <property type="match status" value="1"/>
</dbReference>
<evidence type="ECO:0000256" key="7">
    <source>
        <dbReference type="SAM" id="MobiDB-lite"/>
    </source>
</evidence>
<evidence type="ECO:0000256" key="6">
    <source>
        <dbReference type="SAM" id="Coils"/>
    </source>
</evidence>
<comment type="subcellular location">
    <subcellularLocation>
        <location evidence="1">Nucleus</location>
    </subcellularLocation>
</comment>
<keyword evidence="4" id="KW-0804">Transcription</keyword>
<dbReference type="GO" id="GO:0046983">
    <property type="term" value="F:protein dimerization activity"/>
    <property type="evidence" value="ECO:0007669"/>
    <property type="project" value="InterPro"/>
</dbReference>
<feature type="coiled-coil region" evidence="6">
    <location>
        <begin position="290"/>
        <end position="317"/>
    </location>
</feature>
<dbReference type="Proteomes" id="UP000504621">
    <property type="component" value="Unplaced"/>
</dbReference>
<dbReference type="CDD" id="cd11452">
    <property type="entry name" value="bHLH_AtNAI1_like"/>
    <property type="match status" value="1"/>
</dbReference>
<dbReference type="OrthoDB" id="690068at2759"/>
<evidence type="ECO:0000256" key="4">
    <source>
        <dbReference type="ARBA" id="ARBA00023163"/>
    </source>
</evidence>
<dbReference type="GO" id="GO:0005634">
    <property type="term" value="C:nucleus"/>
    <property type="evidence" value="ECO:0007669"/>
    <property type="project" value="UniProtKB-SubCell"/>
</dbReference>
<proteinExistence type="predicted"/>
<evidence type="ECO:0000256" key="3">
    <source>
        <dbReference type="ARBA" id="ARBA00023125"/>
    </source>
</evidence>
<dbReference type="PANTHER" id="PTHR45959">
    <property type="entry name" value="BHLH TRANSCRIPTION FACTOR"/>
    <property type="match status" value="1"/>
</dbReference>
<keyword evidence="2" id="KW-0805">Transcription regulation</keyword>